<dbReference type="Pfam" id="PF00107">
    <property type="entry name" value="ADH_zinc_N"/>
    <property type="match status" value="1"/>
</dbReference>
<dbReference type="SMART" id="SM00829">
    <property type="entry name" value="PKS_ER"/>
    <property type="match status" value="1"/>
</dbReference>
<comment type="caution">
    <text evidence="3">The sequence shown here is derived from an EMBL/GenBank/DDBJ whole genome shotgun (WGS) entry which is preliminary data.</text>
</comment>
<dbReference type="RefSeq" id="WP_207127287.1">
    <property type="nucleotide sequence ID" value="NZ_BOPO01000101.1"/>
</dbReference>
<proteinExistence type="predicted"/>
<dbReference type="Gene3D" id="3.90.180.10">
    <property type="entry name" value="Medium-chain alcohol dehydrogenases, catalytic domain"/>
    <property type="match status" value="1"/>
</dbReference>
<keyword evidence="1" id="KW-0521">NADP</keyword>
<dbReference type="InterPro" id="IPR011032">
    <property type="entry name" value="GroES-like_sf"/>
</dbReference>
<dbReference type="InterPro" id="IPR036291">
    <property type="entry name" value="NAD(P)-bd_dom_sf"/>
</dbReference>
<dbReference type="InterPro" id="IPR013149">
    <property type="entry name" value="ADH-like_C"/>
</dbReference>
<dbReference type="GO" id="GO:0016491">
    <property type="term" value="F:oxidoreductase activity"/>
    <property type="evidence" value="ECO:0007669"/>
    <property type="project" value="InterPro"/>
</dbReference>
<sequence>MLVAEAARFGGPDVLVGREAADPVAGPGQVVVEVAAIDVLYVEAQVRSGWGQQWFPVTPPYVPGDGVAGTVLAVGDGVGDDWLGRRVVGYTGSVNAYAQRAVVAVDQLAPVPDELELVDAAALSHDGPMALTLLHTAAVRADESVLVLGANGGAGLLAVQLAAAAGARVIGAARGERKQDLVRQAGAGTVLDPGEPGWSARLREAGGVDVVFDGVGGEIGTAAFDTVRRGGRFFGYGAPTGEFAAVAEAEAARRGITRYGIGELSQARYDVTSLAAQAFQAAVEGRLRPVIGRVFRLSDAAAAHAATESRSVLGKILLQP</sequence>
<keyword evidence="4" id="KW-1185">Reference proteome</keyword>
<dbReference type="Proteomes" id="UP000614996">
    <property type="component" value="Unassembled WGS sequence"/>
</dbReference>
<dbReference type="PANTHER" id="PTHR44154:SF1">
    <property type="entry name" value="QUINONE OXIDOREDUCTASE"/>
    <property type="match status" value="1"/>
</dbReference>
<dbReference type="SUPFAM" id="SSF51735">
    <property type="entry name" value="NAD(P)-binding Rossmann-fold domains"/>
    <property type="match status" value="1"/>
</dbReference>
<evidence type="ECO:0000259" key="2">
    <source>
        <dbReference type="SMART" id="SM00829"/>
    </source>
</evidence>
<dbReference type="InterPro" id="IPR051603">
    <property type="entry name" value="Zinc-ADH_QOR/CCCR"/>
</dbReference>
<dbReference type="EMBL" id="BOPO01000101">
    <property type="protein sequence ID" value="GIL29611.1"/>
    <property type="molecule type" value="Genomic_DNA"/>
</dbReference>
<evidence type="ECO:0000256" key="1">
    <source>
        <dbReference type="ARBA" id="ARBA00022857"/>
    </source>
</evidence>
<organism evidence="3 4">
    <name type="scientific">Actinocatenispora comari</name>
    <dbReference type="NCBI Taxonomy" id="2807577"/>
    <lineage>
        <taxon>Bacteria</taxon>
        <taxon>Bacillati</taxon>
        <taxon>Actinomycetota</taxon>
        <taxon>Actinomycetes</taxon>
        <taxon>Micromonosporales</taxon>
        <taxon>Micromonosporaceae</taxon>
        <taxon>Actinocatenispora</taxon>
    </lineage>
</organism>
<dbReference type="InterPro" id="IPR020843">
    <property type="entry name" value="ER"/>
</dbReference>
<name>A0A8J4AE36_9ACTN</name>
<feature type="domain" description="Enoyl reductase (ER)" evidence="2">
    <location>
        <begin position="10"/>
        <end position="318"/>
    </location>
</feature>
<evidence type="ECO:0000313" key="3">
    <source>
        <dbReference type="EMBL" id="GIL29611.1"/>
    </source>
</evidence>
<accession>A0A8J4AE36</accession>
<gene>
    <name evidence="3" type="primary">qor_6</name>
    <name evidence="3" type="ORF">NUM_48650</name>
</gene>
<dbReference type="SUPFAM" id="SSF50129">
    <property type="entry name" value="GroES-like"/>
    <property type="match status" value="1"/>
</dbReference>
<protein>
    <submittedName>
        <fullName evidence="3">NADPH:quinone reductase</fullName>
    </submittedName>
</protein>
<reference evidence="4" key="1">
    <citation type="journal article" date="2021" name="Int. J. Syst. Evol. Microbiol.">
        <title>Actinocatenispora comari sp. nov., an endophytic actinomycete isolated from aerial parts of Comarum salesowianum.</title>
        <authorList>
            <person name="Oyunbileg N."/>
            <person name="Iizaka Y."/>
            <person name="Hamada M."/>
            <person name="Davaapurev B.O."/>
            <person name="Fukumoto A."/>
            <person name="Tsetseg B."/>
            <person name="Kato F."/>
            <person name="Tamura T."/>
            <person name="Batkhuu J."/>
            <person name="Anzai Y."/>
        </authorList>
    </citation>
    <scope>NUCLEOTIDE SEQUENCE [LARGE SCALE GENOMIC DNA]</scope>
    <source>
        <strain evidence="4">NUM-2625</strain>
    </source>
</reference>
<dbReference type="PANTHER" id="PTHR44154">
    <property type="entry name" value="QUINONE OXIDOREDUCTASE"/>
    <property type="match status" value="1"/>
</dbReference>
<dbReference type="Gene3D" id="3.40.50.720">
    <property type="entry name" value="NAD(P)-binding Rossmann-like Domain"/>
    <property type="match status" value="1"/>
</dbReference>
<dbReference type="InterPro" id="IPR013154">
    <property type="entry name" value="ADH-like_N"/>
</dbReference>
<dbReference type="AlphaFoldDB" id="A0A8J4AE36"/>
<dbReference type="Pfam" id="PF08240">
    <property type="entry name" value="ADH_N"/>
    <property type="match status" value="1"/>
</dbReference>
<evidence type="ECO:0000313" key="4">
    <source>
        <dbReference type="Proteomes" id="UP000614996"/>
    </source>
</evidence>